<feature type="region of interest" description="N-terminal hotdog fold" evidence="8">
    <location>
        <begin position="1084"/>
        <end position="1218"/>
    </location>
</feature>
<dbReference type="InterPro" id="IPR013149">
    <property type="entry name" value="ADH-like_C"/>
</dbReference>
<keyword evidence="4" id="KW-0521">NADP</keyword>
<dbReference type="InterPro" id="IPR009081">
    <property type="entry name" value="PP-bd_ACP"/>
</dbReference>
<dbReference type="SUPFAM" id="SSF47336">
    <property type="entry name" value="ACP-like"/>
    <property type="match status" value="1"/>
</dbReference>
<keyword evidence="13" id="KW-1185">Reference proteome</keyword>
<accession>A0A8H6N8C2</accession>
<dbReference type="InterPro" id="IPR011032">
    <property type="entry name" value="GroES-like_sf"/>
</dbReference>
<dbReference type="Proteomes" id="UP000654918">
    <property type="component" value="Unassembled WGS sequence"/>
</dbReference>
<dbReference type="Pfam" id="PF08242">
    <property type="entry name" value="Methyltransf_12"/>
    <property type="match status" value="1"/>
</dbReference>
<dbReference type="Gene3D" id="3.40.50.150">
    <property type="entry name" value="Vaccinia Virus protein VP39"/>
    <property type="match status" value="1"/>
</dbReference>
<keyword evidence="3" id="KW-0808">Transferase</keyword>
<dbReference type="CDD" id="cd05195">
    <property type="entry name" value="enoyl_red"/>
    <property type="match status" value="1"/>
</dbReference>
<evidence type="ECO:0000313" key="12">
    <source>
        <dbReference type="EMBL" id="KAF6823186.1"/>
    </source>
</evidence>
<evidence type="ECO:0000256" key="8">
    <source>
        <dbReference type="PROSITE-ProRule" id="PRU01363"/>
    </source>
</evidence>
<dbReference type="Pfam" id="PF14765">
    <property type="entry name" value="PS-DH"/>
    <property type="match status" value="1"/>
</dbReference>
<keyword evidence="2" id="KW-0597">Phosphoprotein</keyword>
<dbReference type="InterPro" id="IPR036291">
    <property type="entry name" value="NAD(P)-bd_dom_sf"/>
</dbReference>
<feature type="domain" description="PKS/mFAS DH" evidence="11">
    <location>
        <begin position="1084"/>
        <end position="1395"/>
    </location>
</feature>
<dbReference type="GO" id="GO:0030639">
    <property type="term" value="P:polyketide biosynthetic process"/>
    <property type="evidence" value="ECO:0007669"/>
    <property type="project" value="UniProtKB-ARBA"/>
</dbReference>
<dbReference type="GO" id="GO:0031177">
    <property type="term" value="F:phosphopantetheine binding"/>
    <property type="evidence" value="ECO:0007669"/>
    <property type="project" value="InterPro"/>
</dbReference>
<dbReference type="PROSITE" id="PS00606">
    <property type="entry name" value="KS3_1"/>
    <property type="match status" value="1"/>
</dbReference>
<dbReference type="GO" id="GO:0004315">
    <property type="term" value="F:3-oxoacyl-[acyl-carrier-protein] synthase activity"/>
    <property type="evidence" value="ECO:0007669"/>
    <property type="project" value="InterPro"/>
</dbReference>
<dbReference type="PANTHER" id="PTHR43775">
    <property type="entry name" value="FATTY ACID SYNTHASE"/>
    <property type="match status" value="1"/>
</dbReference>
<dbReference type="InterPro" id="IPR016035">
    <property type="entry name" value="Acyl_Trfase/lysoPLipase"/>
</dbReference>
<dbReference type="CDD" id="cd00833">
    <property type="entry name" value="PKS"/>
    <property type="match status" value="1"/>
</dbReference>
<dbReference type="InterPro" id="IPR050091">
    <property type="entry name" value="PKS_NRPS_Biosynth_Enz"/>
</dbReference>
<keyword evidence="5" id="KW-0560">Oxidoreductase</keyword>
<dbReference type="PROSITE" id="PS00012">
    <property type="entry name" value="PHOSPHOPANTETHEINE"/>
    <property type="match status" value="1"/>
</dbReference>
<dbReference type="Pfam" id="PF22621">
    <property type="entry name" value="CurL-like_PKS_C"/>
    <property type="match status" value="1"/>
</dbReference>
<dbReference type="Gene3D" id="3.10.129.110">
    <property type="entry name" value="Polyketide synthase dehydratase"/>
    <property type="match status" value="1"/>
</dbReference>
<dbReference type="InterPro" id="IPR029063">
    <property type="entry name" value="SAM-dependent_MTases_sf"/>
</dbReference>
<dbReference type="InterPro" id="IPR042104">
    <property type="entry name" value="PKS_dehydratase_sf"/>
</dbReference>
<sequence length="2674" mass="291781">MGDPIAIVGLSARLPGEGDTPERFFESLLAGRSARTEVPKDRYNADAFWHPDAERSGATRVLHGHFLKGSVTAFDAPFFSITPTEAKSIDPQQRGMLESVYKALENAGIPLDTVAGSQTGVYVGCFTADYNDHIAKDLDIPNKYSALGTVASMLSNRVSWFFDFRGPSVTVDTACSSSLVAVHEACMSLKLREVSMRARIEAELVVFYGRDRRASRLPSNLIPTTSSSNISKYAVPTALFEKASGNLAKWEDAEEQNADGLCHDQAVVGGCNLILTPEMTLKLDAAGVLGPDGKSYSFDHRANGYARGEGFGALVLKRVSDAIRDGDVIRAVIRNSSTNQDGRSPGITQPTKAGQVALINHVYSRAGLDPSLTRFAEAHGTGTPVGDPIEASALAEVFAPHRSPESPLYVGALKSNVGHLEGAAGVAAVIKGVLAIESGIIPGNIWHEKRNPKILDSWNLKFPTEPTLWPRGLRRMSINSFGVGGSNAHLVLDDALHFLKRHRLVGNHRTEALPRIPARFRALQANQSNGVNGTNGHYPVNGLQRPRVDSGVNLDQDETESTEIAPRLFVLSANDQDALSRLRTSYKDYLGSKPIEDLSEAAQLRFLRDLSYTLATRRTRHAWRSLSIASSQKSLQASLGETSTTAVRAKTDPRLAFVFTGQGAQWAAMGMDLMVYRAFQESLLAADRYLNDLGCNWSLMYELSKPKTLSRIDDPEFCQPICTALQVALVDLLSTWEVYPHAITGHSSGEVAAAYAAGAISREAAWKVAYHRGRLSAKLTRAESRPKTGMAAVGLDTEATEAAIERVNMMGGEGTMQIACHNSADSHTVSGDAGKIAALVAMLSADGVFARKLNVEIAYHSQYMKAMADEYLAAMGELEEGTRKGPFEARFYSSTHGSIVSPWQLRQPEYWVKNLVSPVRFTESVTEMLKGSSGPKTNGVNGINGHGVNGVNGVNGHAINGANGHDEDRPFEPITDFLEIGPHSALKGPLISTTKQVRGSASVDYHSLLKRQKPSVESTLEAVGSLFCHGHKVNLAQVNDADEPHGPRPLMLTNLPSYPFDHSKEYWIESTLSRDFRLRSFGRHELLGAPVPGLNEDNAAWRNYIRITENPWIEDHKVSGDVLYPAAGMLVMAVEASRQMADQSKKLKGFRFKDVSFKLALRVPDDARGVESQFFLRSHRESSLSTVSAWKEFQLWTLQEGDWRENCHGFVQTEYEADDAPEEDLALGDGQKTDDKSCVTEIPVEKLYRDFQDSGLDFGPTFQTLSNIRFGEDLKVTADIMVPVERIKQSMPKQYVQPHLIHPAALDAIVHANLAPLVSSTKQSKATRVPTYLADSWILARPDASHDSYRVSTESRLQGRNEVVAEATATHLEQGQPMVHMSGLVFTTILDESSQETSDASTHPAYNLEWKPDPTFLAPQEAEDVFGLSMKEEDDPSQWMKDCEALCLAYVRRCMDAVSQDGTDKMTWYHQKYVNWFQHVVRHADGEPVQTIEELEARVMAKGASEGKLIIAVGNALSDILNGRRDPLDVIFNDKLAEDVYRNGLGSKRCYAQLCNYLDSLAHKNPAMQILEIGAGTGGATRPVMETLTQNGCRYKHYDFTDISPSFFEQAKEYFEAEKGRMSFRVLNVENDPSSQGFEAGEYDLIVAANVLHATKNIDHTLRNARTLLKPGGKLLLFEITNTDVLLGSFCFGVLPGWWLSEDKDRIWGPLMSAESWRSHLLASGYGGLDAVFDDFKGSPHRMSSILVSTVPVAHLEAEAVVPTFVLTSGTASQLKVAEKISNVARAQGMPCEAITVAASSDKDLSGTTCVVLSELDNPTLRDMSEKDFQAFKRVLTQCKAIAWVTRGGTSVASDPDAELVTGLARVIRSERPDVKFVTVSFEQAASNATVAEKCVLALQAAQSGQENSFRVINDVVNVSRLVQAKYLMEHIQNQTGALTVVNKPLGESVSRSLALRVGAPGKFDSLRFEYDTTFKAPLGEHEVEFRTMACGLDIADLSTILGKTEDASLGYEASGVVTRVGSASRFKVGDRVFGLSLSGSVKTHVRTTDGLLAMLPDNVSWAQGATLPVAYTTAYAVLHENGPIRKGDTVLVHSGSTQLGTAFIQFAQLQGAEVIATASSQKERETLETICGIPQSHIISASGRSLKKTLQTVTKGRGVNILVDTVDDSEFVSDAVGCVALFGRIVNVGAQGGDSSARLPRGRNIRFESFDLPSCAAYDSPRTEVIFQRATDLVLINWDAISRLAPSTVFSFSQVHDAFRHLQSAGQKTKIVLEPHDDDLVPVVPSRKAVSKFDTEATYVVAGGLGGLGRSVARWMASQGAKNLVLLSRRGPVEEAAKELIRELEAVCNHIVTPKCDVTDETALRNMVTELSTSLPPIKGCIQGSMVLKDNRFENMPLDDWKAAVLPKVHASWNLYNVLGDQMDFFVCLSSTVGVTGSPEQSNYAAGGTFQDAFARYLVSQGVNAVSVDLPMIQGVGYVAEKPELWDFLRSSGWSYITEAELHAVIDYHCRPATTPLQLEKAQVIPRLWLPQQTAAEGYQTQSWAEDPLFSHLHVGQVDADAAGKTETQNAANHKALLSGASSWEEAVGIVLDALLLKLARMLSIEVANLDTGKPLYAYGIDSLTAVELRSWLIKELGAEVSLFDITNNSSISQLAETATKRSSLRQKFEESS</sequence>
<gene>
    <name evidence="12" type="ORF">CPLU01_11556</name>
</gene>
<evidence type="ECO:0000256" key="4">
    <source>
        <dbReference type="ARBA" id="ARBA00022857"/>
    </source>
</evidence>
<feature type="domain" description="Ketosynthase family 3 (KS3)" evidence="10">
    <location>
        <begin position="2"/>
        <end position="494"/>
    </location>
</feature>
<dbReference type="SMART" id="SM00825">
    <property type="entry name" value="PKS_KS"/>
    <property type="match status" value="1"/>
</dbReference>
<dbReference type="InterPro" id="IPR036736">
    <property type="entry name" value="ACP-like_sf"/>
</dbReference>
<dbReference type="InterPro" id="IPR014030">
    <property type="entry name" value="Ketoacyl_synth_N"/>
</dbReference>
<feature type="region of interest" description="C-terminal hotdog fold" evidence="8">
    <location>
        <begin position="1239"/>
        <end position="1395"/>
    </location>
</feature>
<evidence type="ECO:0000256" key="2">
    <source>
        <dbReference type="ARBA" id="ARBA00022553"/>
    </source>
</evidence>
<dbReference type="InterPro" id="IPR006162">
    <property type="entry name" value="Ppantetheine_attach_site"/>
</dbReference>
<dbReference type="SUPFAM" id="SSF50129">
    <property type="entry name" value="GroES-like"/>
    <property type="match status" value="1"/>
</dbReference>
<evidence type="ECO:0000256" key="3">
    <source>
        <dbReference type="ARBA" id="ARBA00022679"/>
    </source>
</evidence>
<dbReference type="PROSITE" id="PS52019">
    <property type="entry name" value="PKS_MFAS_DH"/>
    <property type="match status" value="1"/>
</dbReference>
<keyword evidence="1" id="KW-0596">Phosphopantetheine</keyword>
<dbReference type="CDD" id="cd02440">
    <property type="entry name" value="AdoMet_MTases"/>
    <property type="match status" value="1"/>
</dbReference>
<dbReference type="InterPro" id="IPR013968">
    <property type="entry name" value="PKS_KR"/>
</dbReference>
<dbReference type="InterPro" id="IPR049552">
    <property type="entry name" value="PKS_DH_N"/>
</dbReference>
<dbReference type="Pfam" id="PF00109">
    <property type="entry name" value="ketoacyl-synt"/>
    <property type="match status" value="2"/>
</dbReference>
<reference evidence="12" key="1">
    <citation type="journal article" date="2020" name="Phytopathology">
        <title>Genome Sequence Resources of Colletotrichum truncatum, C. plurivorum, C. musicola, and C. sojae: Four Species Pathogenic to Soybean (Glycine max).</title>
        <authorList>
            <person name="Rogerio F."/>
            <person name="Boufleur T.R."/>
            <person name="Ciampi-Guillardi M."/>
            <person name="Sukno S.A."/>
            <person name="Thon M.R."/>
            <person name="Massola Junior N.S."/>
            <person name="Baroncelli R."/>
        </authorList>
    </citation>
    <scope>NUCLEOTIDE SEQUENCE</scope>
    <source>
        <strain evidence="12">LFN00145</strain>
    </source>
</reference>
<protein>
    <submittedName>
        <fullName evidence="12">Lovastatin diketide synthase LovF 5</fullName>
    </submittedName>
</protein>
<dbReference type="GO" id="GO:0004312">
    <property type="term" value="F:fatty acid synthase activity"/>
    <property type="evidence" value="ECO:0007669"/>
    <property type="project" value="TreeGrafter"/>
</dbReference>
<dbReference type="Gene3D" id="3.40.47.10">
    <property type="match status" value="1"/>
</dbReference>
<dbReference type="InterPro" id="IPR049900">
    <property type="entry name" value="PKS_mFAS_DH"/>
</dbReference>
<dbReference type="Pfam" id="PF02801">
    <property type="entry name" value="Ketoacyl-synt_C"/>
    <property type="match status" value="1"/>
</dbReference>
<dbReference type="EMBL" id="WIGO01000218">
    <property type="protein sequence ID" value="KAF6823186.1"/>
    <property type="molecule type" value="Genomic_DNA"/>
</dbReference>
<dbReference type="InterPro" id="IPR020807">
    <property type="entry name" value="PKS_DH"/>
</dbReference>
<dbReference type="InterPro" id="IPR057326">
    <property type="entry name" value="KR_dom"/>
</dbReference>
<dbReference type="PROSITE" id="PS50075">
    <property type="entry name" value="CARRIER"/>
    <property type="match status" value="1"/>
</dbReference>
<feature type="active site" description="Proton donor; for dehydratase activity" evidence="8">
    <location>
        <position position="1307"/>
    </location>
</feature>
<dbReference type="SUPFAM" id="SSF51735">
    <property type="entry name" value="NAD(P)-binding Rossmann-fold domains"/>
    <property type="match status" value="2"/>
</dbReference>
<dbReference type="InterPro" id="IPR001227">
    <property type="entry name" value="Ac_transferase_dom_sf"/>
</dbReference>
<proteinExistence type="predicted"/>
<evidence type="ECO:0000256" key="6">
    <source>
        <dbReference type="ARBA" id="ARBA00023268"/>
    </source>
</evidence>
<dbReference type="PANTHER" id="PTHR43775:SF29">
    <property type="entry name" value="ASPERFURANONE POLYKETIDE SYNTHASE AFOG-RELATED"/>
    <property type="match status" value="1"/>
</dbReference>
<keyword evidence="7" id="KW-0012">Acyltransferase</keyword>
<dbReference type="SMART" id="SM00822">
    <property type="entry name" value="PKS_KR"/>
    <property type="match status" value="1"/>
</dbReference>
<evidence type="ECO:0000313" key="13">
    <source>
        <dbReference type="Proteomes" id="UP000654918"/>
    </source>
</evidence>
<name>A0A8H6N8C2_9PEZI</name>
<evidence type="ECO:0000256" key="5">
    <source>
        <dbReference type="ARBA" id="ARBA00023002"/>
    </source>
</evidence>
<feature type="domain" description="Carrier" evidence="9">
    <location>
        <begin position="2587"/>
        <end position="2664"/>
    </location>
</feature>
<dbReference type="Gene3D" id="3.30.70.3290">
    <property type="match status" value="1"/>
</dbReference>
<dbReference type="InterPro" id="IPR014031">
    <property type="entry name" value="Ketoacyl_synth_C"/>
</dbReference>
<evidence type="ECO:0000259" key="11">
    <source>
        <dbReference type="PROSITE" id="PS52019"/>
    </source>
</evidence>
<dbReference type="Gene3D" id="1.10.1200.10">
    <property type="entry name" value="ACP-like"/>
    <property type="match status" value="1"/>
</dbReference>
<dbReference type="GO" id="GO:0006633">
    <property type="term" value="P:fatty acid biosynthetic process"/>
    <property type="evidence" value="ECO:0007669"/>
    <property type="project" value="InterPro"/>
</dbReference>
<dbReference type="SMART" id="SM00826">
    <property type="entry name" value="PKS_DH"/>
    <property type="match status" value="1"/>
</dbReference>
<dbReference type="Pfam" id="PF00107">
    <property type="entry name" value="ADH_zinc_N"/>
    <property type="match status" value="1"/>
</dbReference>
<dbReference type="InterPro" id="IPR013217">
    <property type="entry name" value="Methyltransf_12"/>
</dbReference>
<dbReference type="Pfam" id="PF08659">
    <property type="entry name" value="KR"/>
    <property type="match status" value="1"/>
</dbReference>
<evidence type="ECO:0000259" key="9">
    <source>
        <dbReference type="PROSITE" id="PS50075"/>
    </source>
</evidence>
<dbReference type="InterPro" id="IPR020841">
    <property type="entry name" value="PKS_Beta-ketoAc_synthase_dom"/>
</dbReference>
<dbReference type="SMART" id="SM00827">
    <property type="entry name" value="PKS_AT"/>
    <property type="match status" value="1"/>
</dbReference>
<dbReference type="SMART" id="SM00823">
    <property type="entry name" value="PKS_PP"/>
    <property type="match status" value="1"/>
</dbReference>
<dbReference type="SUPFAM" id="SSF55048">
    <property type="entry name" value="Probable ACP-binding domain of malonyl-CoA ACP transacylase"/>
    <property type="match status" value="1"/>
</dbReference>
<dbReference type="InterPro" id="IPR018201">
    <property type="entry name" value="Ketoacyl_synth_AS"/>
</dbReference>
<dbReference type="PROSITE" id="PS52004">
    <property type="entry name" value="KS3_2"/>
    <property type="match status" value="1"/>
</dbReference>
<dbReference type="SUPFAM" id="SSF53901">
    <property type="entry name" value="Thiolase-like"/>
    <property type="match status" value="2"/>
</dbReference>
<dbReference type="Pfam" id="PF23297">
    <property type="entry name" value="ACP_SdgA_C"/>
    <property type="match status" value="1"/>
</dbReference>
<organism evidence="12 13">
    <name type="scientific">Colletotrichum plurivorum</name>
    <dbReference type="NCBI Taxonomy" id="2175906"/>
    <lineage>
        <taxon>Eukaryota</taxon>
        <taxon>Fungi</taxon>
        <taxon>Dikarya</taxon>
        <taxon>Ascomycota</taxon>
        <taxon>Pezizomycotina</taxon>
        <taxon>Sordariomycetes</taxon>
        <taxon>Hypocreomycetidae</taxon>
        <taxon>Glomerellales</taxon>
        <taxon>Glomerellaceae</taxon>
        <taxon>Colletotrichum</taxon>
        <taxon>Colletotrichum orchidearum species complex</taxon>
    </lineage>
</organism>
<evidence type="ECO:0000256" key="7">
    <source>
        <dbReference type="ARBA" id="ARBA00023315"/>
    </source>
</evidence>
<feature type="active site" description="Proton acceptor; for dehydratase activity" evidence="8">
    <location>
        <position position="1116"/>
    </location>
</feature>
<comment type="caution">
    <text evidence="12">The sequence shown here is derived from an EMBL/GenBank/DDBJ whole genome shotgun (WGS) entry which is preliminary data.</text>
</comment>
<dbReference type="Pfam" id="PF21089">
    <property type="entry name" value="PKS_DH_N"/>
    <property type="match status" value="1"/>
</dbReference>
<dbReference type="SUPFAM" id="SSF52151">
    <property type="entry name" value="FabD/lysophospholipase-like"/>
    <property type="match status" value="1"/>
</dbReference>
<dbReference type="SMART" id="SM00829">
    <property type="entry name" value="PKS_ER"/>
    <property type="match status" value="1"/>
</dbReference>
<dbReference type="SUPFAM" id="SSF53335">
    <property type="entry name" value="S-adenosyl-L-methionine-dependent methyltransferases"/>
    <property type="match status" value="1"/>
</dbReference>
<dbReference type="Pfam" id="PF08240">
    <property type="entry name" value="ADH_N"/>
    <property type="match status" value="1"/>
</dbReference>
<dbReference type="InterPro" id="IPR013154">
    <property type="entry name" value="ADH-like_N"/>
</dbReference>
<dbReference type="InterPro" id="IPR020843">
    <property type="entry name" value="ER"/>
</dbReference>
<keyword evidence="6" id="KW-0511">Multifunctional enzyme</keyword>
<dbReference type="Pfam" id="PF00698">
    <property type="entry name" value="Acyl_transf_1"/>
    <property type="match status" value="1"/>
</dbReference>
<dbReference type="InterPro" id="IPR016039">
    <property type="entry name" value="Thiolase-like"/>
</dbReference>
<dbReference type="InterPro" id="IPR020806">
    <property type="entry name" value="PKS_PP-bd"/>
</dbReference>
<dbReference type="Gene3D" id="3.40.366.10">
    <property type="entry name" value="Malonyl-Coenzyme A Acyl Carrier Protein, domain 2"/>
    <property type="match status" value="2"/>
</dbReference>
<dbReference type="GO" id="GO:0016491">
    <property type="term" value="F:oxidoreductase activity"/>
    <property type="evidence" value="ECO:0007669"/>
    <property type="project" value="UniProtKB-KW"/>
</dbReference>
<dbReference type="Gene3D" id="3.40.50.720">
    <property type="entry name" value="NAD(P)-binding Rossmann-like Domain"/>
    <property type="match status" value="2"/>
</dbReference>
<dbReference type="InterPro" id="IPR032821">
    <property type="entry name" value="PKS_assoc"/>
</dbReference>
<dbReference type="Pfam" id="PF16197">
    <property type="entry name" value="KAsynt_C_assoc"/>
    <property type="match status" value="1"/>
</dbReference>
<dbReference type="InterPro" id="IPR049551">
    <property type="entry name" value="PKS_DH_C"/>
</dbReference>
<dbReference type="Pfam" id="PF23114">
    <property type="entry name" value="NAD-bd_HRPKS_sdrA"/>
    <property type="match status" value="1"/>
</dbReference>
<evidence type="ECO:0000259" key="10">
    <source>
        <dbReference type="PROSITE" id="PS52004"/>
    </source>
</evidence>
<dbReference type="InterPro" id="IPR056501">
    <property type="entry name" value="NAD-bd_HRPKS_sdrA"/>
</dbReference>
<dbReference type="InterPro" id="IPR014043">
    <property type="entry name" value="Acyl_transferase_dom"/>
</dbReference>
<dbReference type="InterPro" id="IPR016036">
    <property type="entry name" value="Malonyl_transacylase_ACP-bd"/>
</dbReference>
<evidence type="ECO:0000256" key="1">
    <source>
        <dbReference type="ARBA" id="ARBA00022450"/>
    </source>
</evidence>
<dbReference type="Gene3D" id="3.90.180.10">
    <property type="entry name" value="Medium-chain alcohol dehydrogenases, catalytic domain"/>
    <property type="match status" value="1"/>
</dbReference>